<keyword evidence="1" id="KW-0175">Coiled coil</keyword>
<name>V6LW41_9EUKA</name>
<reference evidence="2 3" key="1">
    <citation type="journal article" date="2014" name="PLoS Genet.">
        <title>The Genome of Spironucleus salmonicida Highlights a Fish Pathogen Adapted to Fluctuating Environments.</title>
        <authorList>
            <person name="Xu F."/>
            <person name="Jerlstrom-Hultqvist J."/>
            <person name="Einarsson E."/>
            <person name="Astvaldsson A."/>
            <person name="Svard S.G."/>
            <person name="Andersson J.O."/>
        </authorList>
    </citation>
    <scope>NUCLEOTIDE SEQUENCE</scope>
    <source>
        <strain evidence="3">ATCC 50377</strain>
    </source>
</reference>
<dbReference type="AlphaFoldDB" id="V6LW41"/>
<evidence type="ECO:0000256" key="1">
    <source>
        <dbReference type="SAM" id="Coils"/>
    </source>
</evidence>
<evidence type="ECO:0000313" key="4">
    <source>
        <dbReference type="Proteomes" id="UP000018208"/>
    </source>
</evidence>
<feature type="coiled-coil region" evidence="1">
    <location>
        <begin position="12"/>
        <end position="173"/>
    </location>
</feature>
<reference evidence="3" key="2">
    <citation type="submission" date="2020-12" db="EMBL/GenBank/DDBJ databases">
        <title>New Spironucleus salmonicida genome in near-complete chromosomes.</title>
        <authorList>
            <person name="Xu F."/>
            <person name="Kurt Z."/>
            <person name="Jimenez-Gonzalez A."/>
            <person name="Astvaldsson A."/>
            <person name="Andersson J.O."/>
            <person name="Svard S.G."/>
        </authorList>
    </citation>
    <scope>NUCLEOTIDE SEQUENCE</scope>
    <source>
        <strain evidence="3">ATCC 50377</strain>
    </source>
</reference>
<accession>V6LW41</accession>
<keyword evidence="4" id="KW-1185">Reference proteome</keyword>
<dbReference type="Proteomes" id="UP000018208">
    <property type="component" value="Unassembled WGS sequence"/>
</dbReference>
<dbReference type="EMBL" id="AUWU02000008">
    <property type="protein sequence ID" value="KAH0570313.1"/>
    <property type="molecule type" value="Genomic_DNA"/>
</dbReference>
<proteinExistence type="predicted"/>
<gene>
    <name evidence="2" type="ORF">SS50377_11417</name>
    <name evidence="3" type="ORF">SS50377_28288</name>
</gene>
<sequence>MSKQNMQKLATLEKVKLQASEMQKQIYQITNEIQHKRSENEELPVKLERVNALHAELQTQVEQLQQKQQAELPDDIRIKLENEENELEKPREILQKMKLQRKQFQTHLADYSKANITAKCENDALKKELKTSEKSASETLKKYQILMQNTKDIQRYQSDLDNYRETIELYRSMGEKMTLDIIKDRMENATQLLEKVSGCHDILLVDVKDRLKCSKFGQYPHRKINYLEQFLAKQEQVLAEVNVDLDGKDSECAVCQPVLGSVETVDCACG</sequence>
<evidence type="ECO:0000313" key="2">
    <source>
        <dbReference type="EMBL" id="EST48468.1"/>
    </source>
</evidence>
<evidence type="ECO:0000313" key="3">
    <source>
        <dbReference type="EMBL" id="KAH0570313.1"/>
    </source>
</evidence>
<organism evidence="2">
    <name type="scientific">Spironucleus salmonicida</name>
    <dbReference type="NCBI Taxonomy" id="348837"/>
    <lineage>
        <taxon>Eukaryota</taxon>
        <taxon>Metamonada</taxon>
        <taxon>Diplomonadida</taxon>
        <taxon>Hexamitidae</taxon>
        <taxon>Hexamitinae</taxon>
        <taxon>Spironucleus</taxon>
    </lineage>
</organism>
<dbReference type="VEuPathDB" id="GiardiaDB:SS50377_28288"/>
<protein>
    <submittedName>
        <fullName evidence="2">Uncharacterized protein</fullName>
    </submittedName>
</protein>
<dbReference type="EMBL" id="KI545985">
    <property type="protein sequence ID" value="EST48468.1"/>
    <property type="molecule type" value="Genomic_DNA"/>
</dbReference>